<feature type="binding site" evidence="9">
    <location>
        <begin position="61"/>
        <end position="68"/>
    </location>
    <ligand>
        <name>ATP</name>
        <dbReference type="ChEBI" id="CHEBI:30616"/>
    </ligand>
</feature>
<evidence type="ECO:0000256" key="5">
    <source>
        <dbReference type="ARBA" id="ARBA00023235"/>
    </source>
</evidence>
<gene>
    <name evidence="11" type="ORF">H9Q13_16735</name>
</gene>
<evidence type="ECO:0000256" key="3">
    <source>
        <dbReference type="ARBA" id="ARBA00022806"/>
    </source>
</evidence>
<evidence type="ECO:0000313" key="12">
    <source>
        <dbReference type="Proteomes" id="UP000625551"/>
    </source>
</evidence>
<accession>A0ABR7XKL8</accession>
<dbReference type="PROSITE" id="PS51198">
    <property type="entry name" value="UVRD_HELICASE_ATP_BIND"/>
    <property type="match status" value="1"/>
</dbReference>
<dbReference type="Gene3D" id="3.40.50.300">
    <property type="entry name" value="P-loop containing nucleotide triphosphate hydrolases"/>
    <property type="match status" value="3"/>
</dbReference>
<keyword evidence="3 9" id="KW-0347">Helicase</keyword>
<dbReference type="SUPFAM" id="SSF52540">
    <property type="entry name" value="P-loop containing nucleoside triphosphate hydrolases"/>
    <property type="match status" value="1"/>
</dbReference>
<dbReference type="PANTHER" id="PTHR11070">
    <property type="entry name" value="UVRD / RECB / PCRA DNA HELICASE FAMILY MEMBER"/>
    <property type="match status" value="1"/>
</dbReference>
<keyword evidence="5" id="KW-0413">Isomerase</keyword>
<comment type="caution">
    <text evidence="11">The sequence shown here is derived from an EMBL/GenBank/DDBJ whole genome shotgun (WGS) entry which is preliminary data.</text>
</comment>
<dbReference type="RefSeq" id="WP_191184952.1">
    <property type="nucleotide sequence ID" value="NZ_JACXAJ010000011.1"/>
</dbReference>
<evidence type="ECO:0000313" key="11">
    <source>
        <dbReference type="EMBL" id="MBD1398820.1"/>
    </source>
</evidence>
<keyword evidence="12" id="KW-1185">Reference proteome</keyword>
<dbReference type="InterPro" id="IPR014017">
    <property type="entry name" value="DNA_helicase_UvrD-like_C"/>
</dbReference>
<evidence type="ECO:0000256" key="7">
    <source>
        <dbReference type="ARBA" id="ARBA00034808"/>
    </source>
</evidence>
<dbReference type="PANTHER" id="PTHR11070:SF63">
    <property type="entry name" value="DNA HELICASE IV"/>
    <property type="match status" value="1"/>
</dbReference>
<evidence type="ECO:0000256" key="4">
    <source>
        <dbReference type="ARBA" id="ARBA00022840"/>
    </source>
</evidence>
<evidence type="ECO:0000259" key="10">
    <source>
        <dbReference type="PROSITE" id="PS51198"/>
    </source>
</evidence>
<dbReference type="EMBL" id="JACXAJ010000011">
    <property type="protein sequence ID" value="MBD1398820.1"/>
    <property type="molecule type" value="Genomic_DNA"/>
</dbReference>
<evidence type="ECO:0000256" key="6">
    <source>
        <dbReference type="ARBA" id="ARBA00034617"/>
    </source>
</evidence>
<evidence type="ECO:0000256" key="2">
    <source>
        <dbReference type="ARBA" id="ARBA00022801"/>
    </source>
</evidence>
<keyword evidence="4 9" id="KW-0067">ATP-binding</keyword>
<dbReference type="Pfam" id="PF00580">
    <property type="entry name" value="UvrD-helicase"/>
    <property type="match status" value="1"/>
</dbReference>
<dbReference type="InterPro" id="IPR014016">
    <property type="entry name" value="UvrD-like_ATP-bd"/>
</dbReference>
<organism evidence="11 12">
    <name type="scientific">Pontibacter aquaedesilientis</name>
    <dbReference type="NCBI Taxonomy" id="2766980"/>
    <lineage>
        <taxon>Bacteria</taxon>
        <taxon>Pseudomonadati</taxon>
        <taxon>Bacteroidota</taxon>
        <taxon>Cytophagia</taxon>
        <taxon>Cytophagales</taxon>
        <taxon>Hymenobacteraceae</taxon>
        <taxon>Pontibacter</taxon>
    </lineage>
</organism>
<feature type="domain" description="UvrD-like helicase ATP-binding" evidence="10">
    <location>
        <begin position="40"/>
        <end position="521"/>
    </location>
</feature>
<evidence type="ECO:0000256" key="1">
    <source>
        <dbReference type="ARBA" id="ARBA00022741"/>
    </source>
</evidence>
<evidence type="ECO:0000256" key="8">
    <source>
        <dbReference type="ARBA" id="ARBA00048988"/>
    </source>
</evidence>
<dbReference type="InterPro" id="IPR027417">
    <property type="entry name" value="P-loop_NTPase"/>
</dbReference>
<reference evidence="11 12" key="1">
    <citation type="submission" date="2020-09" db="EMBL/GenBank/DDBJ databases">
        <title>Genome sequencing and assembly of Pontibacter sp.</title>
        <authorList>
            <person name="Chhetri G."/>
        </authorList>
    </citation>
    <scope>NUCLEOTIDE SEQUENCE [LARGE SCALE GENOMIC DNA]</scope>
    <source>
        <strain evidence="11 12">JH31</strain>
    </source>
</reference>
<dbReference type="Pfam" id="PF13361">
    <property type="entry name" value="UvrD_C"/>
    <property type="match status" value="1"/>
</dbReference>
<dbReference type="Gene3D" id="3.40.91.30">
    <property type="match status" value="1"/>
</dbReference>
<evidence type="ECO:0000256" key="9">
    <source>
        <dbReference type="PROSITE-ProRule" id="PRU00560"/>
    </source>
</evidence>
<proteinExistence type="predicted"/>
<keyword evidence="1 9" id="KW-0547">Nucleotide-binding</keyword>
<name>A0ABR7XKL8_9BACT</name>
<dbReference type="InterPro" id="IPR000212">
    <property type="entry name" value="DNA_helicase_UvrD/REP"/>
</dbReference>
<protein>
    <recommendedName>
        <fullName evidence="7">DNA 3'-5' helicase</fullName>
        <ecNumber evidence="7">5.6.2.4</ecNumber>
    </recommendedName>
</protein>
<sequence>MKKFLDYYKNAQINRSKHNAAFVKQELNTYKDFFDTAAGKPLDLQQRTAIVEDEDANLVIAGAGSGKTMTIVGKVKYLVERYKTDPENILLISFTRKSAVTLASRLKAEGVIAKTFHSLGIDVIKQVEEKRPSIFEEQQFKPFIKKTFIELIEQEEYLASVTDYFTNFLKPVKNQFDFKNQGEYIQYIKDQNFRTYKAHTTSNNGRTTHRMEIVKSIEECRIANFLLFNGINYEYEYPYEFETATSDKRQYKPDFTILQDGKRVYLEHQAISRDNSVPPFFAKRDETQEQANQKYWSKINWQRDVHKQNRTRMIETYSYEMFDGTWVDSLTEKLQDAGIKLSPKSLQEIWAIINYTAGEEVDGFITLFQTFITLMKSNNYTISDLVERNGSVKDEMLAERNRRFIQIIKPILERYEAYLAERQVIDFSDMINRATDYIAAGAYQKKFDYIIIDEFQDISIGRYKLIKELRDTNPGCRLFCVGDDWQSIYRFTGSDITLFKDFERYFGYCIKSKIETTYRFCNPLINLSSEFILKNDSQTAKSLRPAFPDKMTNYNLVYAPSGDQGDAIALKNIFDELQSKHVDLDKKSIFILGRYSFDLRRLEEKNSAFNIKRNISVTEVEAGHEFRREADIVDYSPIGRPKVKAEFLTVHKSKGLEADIVIIINCNSGRHGFPSEMSDDQVLNLLLSDADQYENGEERRLFYVAMTRARERVYFVADETYKSKFITELEAGKKDKKVKKCPDCKTADLVVKKKGVAKNGNLYTFWGCTNFLYGCDYSKTEWDNKTERDRTISKA</sequence>
<keyword evidence="2 9" id="KW-0378">Hydrolase</keyword>
<comment type="catalytic activity">
    <reaction evidence="6">
        <text>Couples ATP hydrolysis with the unwinding of duplex DNA by translocating in the 3'-5' direction.</text>
        <dbReference type="EC" id="5.6.2.4"/>
    </reaction>
</comment>
<comment type="catalytic activity">
    <reaction evidence="8">
        <text>ATP + H2O = ADP + phosphate + H(+)</text>
        <dbReference type="Rhea" id="RHEA:13065"/>
        <dbReference type="ChEBI" id="CHEBI:15377"/>
        <dbReference type="ChEBI" id="CHEBI:15378"/>
        <dbReference type="ChEBI" id="CHEBI:30616"/>
        <dbReference type="ChEBI" id="CHEBI:43474"/>
        <dbReference type="ChEBI" id="CHEBI:456216"/>
        <dbReference type="EC" id="5.6.2.4"/>
    </reaction>
</comment>
<dbReference type="Proteomes" id="UP000625551">
    <property type="component" value="Unassembled WGS sequence"/>
</dbReference>
<dbReference type="EC" id="5.6.2.4" evidence="7"/>